<feature type="domain" description="Terminase large subunit gp17-like C-terminal" evidence="2">
    <location>
        <begin position="332"/>
        <end position="465"/>
    </location>
</feature>
<evidence type="ECO:0000256" key="1">
    <source>
        <dbReference type="ARBA" id="ARBA00022612"/>
    </source>
</evidence>
<dbReference type="Gene3D" id="3.40.50.300">
    <property type="entry name" value="P-loop containing nucleotide triphosphate hydrolases"/>
    <property type="match status" value="1"/>
</dbReference>
<dbReference type="InterPro" id="IPR027417">
    <property type="entry name" value="P-loop_NTPase"/>
</dbReference>
<evidence type="ECO:0000313" key="4">
    <source>
        <dbReference type="EMBL" id="QJA79435.1"/>
    </source>
</evidence>
<evidence type="ECO:0000259" key="2">
    <source>
        <dbReference type="Pfam" id="PF17289"/>
    </source>
</evidence>
<dbReference type="InterPro" id="IPR035421">
    <property type="entry name" value="Terminase_6C"/>
</dbReference>
<dbReference type="EMBL" id="MT142381">
    <property type="protein sequence ID" value="QJA79435.1"/>
    <property type="molecule type" value="Genomic_DNA"/>
</dbReference>
<organism evidence="4">
    <name type="scientific">viral metagenome</name>
    <dbReference type="NCBI Taxonomy" id="1070528"/>
    <lineage>
        <taxon>unclassified sequences</taxon>
        <taxon>metagenomes</taxon>
        <taxon>organismal metagenomes</taxon>
    </lineage>
</organism>
<protein>
    <submittedName>
        <fullName evidence="4">Putative terminase</fullName>
    </submittedName>
</protein>
<gene>
    <name evidence="4" type="ORF">MM415A00879_0006</name>
    <name evidence="3" type="ORF">MM415B00915_0018</name>
</gene>
<evidence type="ECO:0000313" key="3">
    <source>
        <dbReference type="EMBL" id="QJA61594.1"/>
    </source>
</evidence>
<sequence>MTIRLTKDELIYPDKQERLIGYYQRHPVRCAKDVFDIQLIWFQRLALMDLWDKSAVFLLFGRGVGKTFLLALYASMYAILFPEAEIGYYTPTAKQWDVFWDYIGRFIINCPLFSDSVYVPKNGKPIKRDKGTVKMVFKNGSSIESISLNEQARGRRNHIAIFDEYKDHDINMINTIALHYLDVERLVHKFPKRYNKQIYATTGFYTWNHAYLKYVFYKYQELLGDKEYSLLEYDHRDVDLAPNSPYTMSSNIREQIRNEPSMTEDKFNMEMYCKICSESDAIFTYRLLDSTKVTPREDPVEILTEAVLEGQNEGERPEVALYRGCQYRKYVMGIDNARVVNGDNFALQIMELDDSNRICKLVHSLALNGCPLPIQAMKIFELVKKFNIVRIYIDNDSYGKSLKDLLAHGSEQNNLPPLLDIDDKIHQNITGRHIIRMYSFTVANIMEMFDKLKSAFEDGRLKFPVDLFRNEDKQLLTISLEIQRTKRELTQLQITQRYNGFVYTAPEGKKRDRAMSIGLCNMAAVDYYYADIITKPRHIMPVGVWVSGN</sequence>
<dbReference type="Gene3D" id="3.30.420.240">
    <property type="match status" value="1"/>
</dbReference>
<dbReference type="AlphaFoldDB" id="A0A6M3KCY8"/>
<reference evidence="4" key="1">
    <citation type="submission" date="2020-03" db="EMBL/GenBank/DDBJ databases">
        <title>The deep terrestrial virosphere.</title>
        <authorList>
            <person name="Holmfeldt K."/>
            <person name="Nilsson E."/>
            <person name="Simone D."/>
            <person name="Lopez-Fernandez M."/>
            <person name="Wu X."/>
            <person name="de Brujin I."/>
            <person name="Lundin D."/>
            <person name="Andersson A."/>
            <person name="Bertilsson S."/>
            <person name="Dopson M."/>
        </authorList>
    </citation>
    <scope>NUCLEOTIDE SEQUENCE</scope>
    <source>
        <strain evidence="4">MM415A00879</strain>
        <strain evidence="3">MM415B00915</strain>
    </source>
</reference>
<accession>A0A6M3KCY8</accession>
<proteinExistence type="predicted"/>
<name>A0A6M3KCY8_9ZZZZ</name>
<keyword evidence="1" id="KW-1188">Viral release from host cell</keyword>
<dbReference type="EMBL" id="MT141446">
    <property type="protein sequence ID" value="QJA61594.1"/>
    <property type="molecule type" value="Genomic_DNA"/>
</dbReference>
<dbReference type="Pfam" id="PF17289">
    <property type="entry name" value="Terminase_6C"/>
    <property type="match status" value="1"/>
</dbReference>